<dbReference type="Pfam" id="PF07022">
    <property type="entry name" value="Phage_CI_repr"/>
    <property type="match status" value="1"/>
</dbReference>
<accession>A0A212KXP6</accession>
<evidence type="ECO:0000313" key="2">
    <source>
        <dbReference type="EMBL" id="SCM69909.1"/>
    </source>
</evidence>
<dbReference type="SUPFAM" id="SSF47413">
    <property type="entry name" value="lambda repressor-like DNA-binding domains"/>
    <property type="match status" value="1"/>
</dbReference>
<dbReference type="Gene3D" id="1.10.260.40">
    <property type="entry name" value="lambda repressor-like DNA-binding domains"/>
    <property type="match status" value="1"/>
</dbReference>
<sequence length="123" mass="13404">MTNHTSFPLPEPDAGACLARVYEAVPCRTQVELAEFLGIRQSSISDAKKRGAVPAEWLLKLLLMKGINPVWVLTGQGSRWLQPAEQVPILLPLATSGGVCTLEGFSTEVLLKELLRRALHTNA</sequence>
<feature type="domain" description="Bacteriophage CI repressor N-terminal" evidence="1">
    <location>
        <begin position="17"/>
        <end position="78"/>
    </location>
</feature>
<dbReference type="InterPro" id="IPR010982">
    <property type="entry name" value="Lambda_DNA-bd_dom_sf"/>
</dbReference>
<name>A0A212KXP6_9BACT</name>
<organism evidence="2">
    <name type="scientific">uncultured Desulfovibrio sp</name>
    <dbReference type="NCBI Taxonomy" id="167968"/>
    <lineage>
        <taxon>Bacteria</taxon>
        <taxon>Pseudomonadati</taxon>
        <taxon>Thermodesulfobacteriota</taxon>
        <taxon>Desulfovibrionia</taxon>
        <taxon>Desulfovibrionales</taxon>
        <taxon>Desulfovibrionaceae</taxon>
        <taxon>Desulfovibrio</taxon>
        <taxon>environmental samples</taxon>
    </lineage>
</organism>
<gene>
    <name evidence="2" type="ORF">KL86DES1_10032</name>
</gene>
<protein>
    <recommendedName>
        <fullName evidence="1">Bacteriophage CI repressor N-terminal domain-containing protein</fullName>
    </recommendedName>
</protein>
<dbReference type="AlphaFoldDB" id="A0A212KXP6"/>
<dbReference type="RefSeq" id="WP_179981466.1">
    <property type="nucleotide sequence ID" value="NZ_LT608333.1"/>
</dbReference>
<proteinExistence type="predicted"/>
<evidence type="ECO:0000259" key="1">
    <source>
        <dbReference type="Pfam" id="PF07022"/>
    </source>
</evidence>
<reference evidence="2" key="1">
    <citation type="submission" date="2016-08" db="EMBL/GenBank/DDBJ databases">
        <authorList>
            <person name="Seilhamer J.J."/>
        </authorList>
    </citation>
    <scope>NUCLEOTIDE SEQUENCE</scope>
    <source>
        <strain evidence="2">86-1</strain>
    </source>
</reference>
<dbReference type="GO" id="GO:0045892">
    <property type="term" value="P:negative regulation of DNA-templated transcription"/>
    <property type="evidence" value="ECO:0007669"/>
    <property type="project" value="InterPro"/>
</dbReference>
<dbReference type="InterPro" id="IPR010744">
    <property type="entry name" value="Phage_CI_N"/>
</dbReference>
<dbReference type="EMBL" id="FMJC01000001">
    <property type="protein sequence ID" value="SCM69909.1"/>
    <property type="molecule type" value="Genomic_DNA"/>
</dbReference>
<dbReference type="GO" id="GO:0003677">
    <property type="term" value="F:DNA binding"/>
    <property type="evidence" value="ECO:0007669"/>
    <property type="project" value="InterPro"/>
</dbReference>